<feature type="region of interest" description="Disordered" evidence="1">
    <location>
        <begin position="379"/>
        <end position="410"/>
    </location>
</feature>
<feature type="compositionally biased region" description="Basic and acidic residues" evidence="1">
    <location>
        <begin position="388"/>
        <end position="400"/>
    </location>
</feature>
<evidence type="ECO:0000313" key="2">
    <source>
        <dbReference type="EMBL" id="KAK1613998.1"/>
    </source>
</evidence>
<dbReference type="PANTHER" id="PTHR47592">
    <property type="entry name" value="PBF68 PROTEIN"/>
    <property type="match status" value="1"/>
</dbReference>
<gene>
    <name evidence="2" type="ORF">QYE76_019515</name>
</gene>
<comment type="caution">
    <text evidence="2">The sequence shown here is derived from an EMBL/GenBank/DDBJ whole genome shotgun (WGS) entry which is preliminary data.</text>
</comment>
<evidence type="ECO:0008006" key="4">
    <source>
        <dbReference type="Google" id="ProtNLM"/>
    </source>
</evidence>
<dbReference type="InterPro" id="IPR036875">
    <property type="entry name" value="Znf_CCHC_sf"/>
</dbReference>
<accession>A0AAD8VRB3</accession>
<name>A0AAD8VRB3_LOLMU</name>
<evidence type="ECO:0000256" key="1">
    <source>
        <dbReference type="SAM" id="MobiDB-lite"/>
    </source>
</evidence>
<dbReference type="PANTHER" id="PTHR47592:SF27">
    <property type="entry name" value="OS08G0421700 PROTEIN"/>
    <property type="match status" value="1"/>
</dbReference>
<organism evidence="2 3">
    <name type="scientific">Lolium multiflorum</name>
    <name type="common">Italian ryegrass</name>
    <name type="synonym">Lolium perenne subsp. multiflorum</name>
    <dbReference type="NCBI Taxonomy" id="4521"/>
    <lineage>
        <taxon>Eukaryota</taxon>
        <taxon>Viridiplantae</taxon>
        <taxon>Streptophyta</taxon>
        <taxon>Embryophyta</taxon>
        <taxon>Tracheophyta</taxon>
        <taxon>Spermatophyta</taxon>
        <taxon>Magnoliopsida</taxon>
        <taxon>Liliopsida</taxon>
        <taxon>Poales</taxon>
        <taxon>Poaceae</taxon>
        <taxon>BOP clade</taxon>
        <taxon>Pooideae</taxon>
        <taxon>Poodae</taxon>
        <taxon>Poeae</taxon>
        <taxon>Poeae Chloroplast Group 2 (Poeae type)</taxon>
        <taxon>Loliodinae</taxon>
        <taxon>Loliinae</taxon>
        <taxon>Lolium</taxon>
    </lineage>
</organism>
<dbReference type="GO" id="GO:0003676">
    <property type="term" value="F:nucleic acid binding"/>
    <property type="evidence" value="ECO:0007669"/>
    <property type="project" value="InterPro"/>
</dbReference>
<proteinExistence type="predicted"/>
<evidence type="ECO:0000313" key="3">
    <source>
        <dbReference type="Proteomes" id="UP001231189"/>
    </source>
</evidence>
<keyword evidence="3" id="KW-1185">Reference proteome</keyword>
<dbReference type="EMBL" id="JAUUTY010000006">
    <property type="protein sequence ID" value="KAK1613998.1"/>
    <property type="molecule type" value="Genomic_DNA"/>
</dbReference>
<reference evidence="2" key="1">
    <citation type="submission" date="2023-07" db="EMBL/GenBank/DDBJ databases">
        <title>A chromosome-level genome assembly of Lolium multiflorum.</title>
        <authorList>
            <person name="Chen Y."/>
            <person name="Copetti D."/>
            <person name="Kolliker R."/>
            <person name="Studer B."/>
        </authorList>
    </citation>
    <scope>NUCLEOTIDE SEQUENCE</scope>
    <source>
        <strain evidence="2">02402/16</strain>
        <tissue evidence="2">Leaf</tissue>
    </source>
</reference>
<dbReference type="SUPFAM" id="SSF57756">
    <property type="entry name" value="Retrovirus zinc finger-like domains"/>
    <property type="match status" value="1"/>
</dbReference>
<dbReference type="Proteomes" id="UP001231189">
    <property type="component" value="Unassembled WGS sequence"/>
</dbReference>
<dbReference type="GO" id="GO:0008270">
    <property type="term" value="F:zinc ion binding"/>
    <property type="evidence" value="ECO:0007669"/>
    <property type="project" value="InterPro"/>
</dbReference>
<protein>
    <recommendedName>
        <fullName evidence="4">Retrotransposon protein, putative, Ty1-copia subclass</fullName>
    </recommendedName>
</protein>
<dbReference type="AlphaFoldDB" id="A0AAD8VRB3"/>
<sequence length="536" mass="59556">MGDDTAAALLPSAVPWRTGRRGWDERRCGLPPPVGFPQHSGRGWWWAAARPSVRAMPSTPASRRCVEAISGFFRDTRRRGSSLGFDGGGGLFFAGEGRPAVGGGGFLIYHRHPAVFGECLHATTGNTTSSDEEFPNGDFFPDIGNLNMGDNQDAANIVAAANAGWQMNSSGIAAATRPPLFYGSHYKRWRTRAVFWFQNLNCNSALLGKPEGDLTPAQEQAYKKVDVMFKAALFSILADNIVDQYMTFKHGMDVWDALEAKFGVSDAGTELYVMEQYYDYKMTGERSFVEQAHEIQSLAKELEQFKCTLPDKFVAGGIITKLPPSWRNFATSLKHKRQEFSVSDLIGSLHVEENARAKDTRAREFQGRSSANVVQKKNFQSHKFKNKNKSEGKGKFDGKNKASHSTNFKKKTDKKKGACHVYGEPDHWAPNCPNRYDKRGNGGKTANVVIGGDTEMKDAGYGRKDLLRADGKQLTCFCSWCWYGYECGGDTREVHIRWKPQVEGVMRIEASFPQYETKVIEPVGVKKHVKVVGEGV</sequence>
<dbReference type="Pfam" id="PF14223">
    <property type="entry name" value="Retrotran_gag_2"/>
    <property type="match status" value="1"/>
</dbReference>